<evidence type="ECO:0000313" key="1">
    <source>
        <dbReference type="EMBL" id="KAJ3530572.1"/>
    </source>
</evidence>
<reference evidence="1" key="1">
    <citation type="submission" date="2022-08" db="EMBL/GenBank/DDBJ databases">
        <title>Genome Sequence of Fusarium decemcellulare.</title>
        <authorList>
            <person name="Buettner E."/>
        </authorList>
    </citation>
    <scope>NUCLEOTIDE SEQUENCE</scope>
    <source>
        <strain evidence="1">Babe19</strain>
    </source>
</reference>
<organism evidence="1 2">
    <name type="scientific">Fusarium decemcellulare</name>
    <dbReference type="NCBI Taxonomy" id="57161"/>
    <lineage>
        <taxon>Eukaryota</taxon>
        <taxon>Fungi</taxon>
        <taxon>Dikarya</taxon>
        <taxon>Ascomycota</taxon>
        <taxon>Pezizomycotina</taxon>
        <taxon>Sordariomycetes</taxon>
        <taxon>Hypocreomycetidae</taxon>
        <taxon>Hypocreales</taxon>
        <taxon>Nectriaceae</taxon>
        <taxon>Fusarium</taxon>
        <taxon>Fusarium decemcellulare species complex</taxon>
    </lineage>
</organism>
<dbReference type="EMBL" id="JANRMS010001156">
    <property type="protein sequence ID" value="KAJ3530572.1"/>
    <property type="molecule type" value="Genomic_DNA"/>
</dbReference>
<gene>
    <name evidence="1" type="ORF">NM208_g9271</name>
</gene>
<proteinExistence type="predicted"/>
<sequence length="648" mass="63602">MRPSFAVLRHLLLFAGLADISRGLLGVQDDRLVLSINNEYSGVCYTYVSVYPVLADDGPEYITVTRSYKGSVTALHTVPPQGDEPGIVIIQKPGGSSTPENIIIPPSDGDSYVIIVRPHTGPDPITAPITRIVPPTGTNAGQLIIETPVRDATRVEALQPLTLEPHDTTGYVTVLEPFSNTALTSFERITFSPSGTARGSVVIHVPSNTLTRGKLEGITLEPAQQGGYVTIIEAADASVTDTTPIRITIQPTDGNPGTVIIQTPAVASLAPLAHIEGQTITLQPEDATGYVTIIEPAAGDVTPTAPIRITIPPTGTRPGTVIIQTPPGPNGEVQGGPNATSPPGATSPPTGAGDGSVSYTTITRVVSNIQGSDGSDGSAEDGSRDGSGDGSNGGSNNGSGDNSGRYSGSKSGSGGNQGADNDGEGGSGQVAGGVGGDGNENGGQQTLTIPPEGDDIGTVLVLEPGRQTSGANTGGASDDASVAGGAKSGGKDGADDQSGGTKSPSADQDKNGGDQSSGSDGSSGSGSGSGKSGEKGQGGNSDDSNSGGGTSGGSGSNKDPQAHPRFGGSGSGTTKSGGSGSGGDSSANQAGNQGSGSAGAGKSGSGSTDGSDASGADGASDGGSGSAKDGSSSGYGARKARLREPVGR</sequence>
<protein>
    <submittedName>
        <fullName evidence="1">Uncharacterized protein</fullName>
    </submittedName>
</protein>
<keyword evidence="2" id="KW-1185">Reference proteome</keyword>
<accession>A0ACC1S283</accession>
<dbReference type="Proteomes" id="UP001148629">
    <property type="component" value="Unassembled WGS sequence"/>
</dbReference>
<name>A0ACC1S283_9HYPO</name>
<evidence type="ECO:0000313" key="2">
    <source>
        <dbReference type="Proteomes" id="UP001148629"/>
    </source>
</evidence>
<comment type="caution">
    <text evidence="1">The sequence shown here is derived from an EMBL/GenBank/DDBJ whole genome shotgun (WGS) entry which is preliminary data.</text>
</comment>